<dbReference type="Gene3D" id="2.30.240.10">
    <property type="entry name" value="At5g01610-like"/>
    <property type="match status" value="1"/>
</dbReference>
<feature type="signal peptide" evidence="1">
    <location>
        <begin position="1"/>
        <end position="18"/>
    </location>
</feature>
<dbReference type="EMBL" id="BQKI01000005">
    <property type="protein sequence ID" value="GJM94570.1"/>
    <property type="molecule type" value="Genomic_DNA"/>
</dbReference>
<dbReference type="PANTHER" id="PTHR31676:SF175">
    <property type="match status" value="1"/>
</dbReference>
<accession>A0AAV5C8U5</accession>
<dbReference type="InterPro" id="IPR007493">
    <property type="entry name" value="DUF538"/>
</dbReference>
<evidence type="ECO:0000313" key="2">
    <source>
        <dbReference type="EMBL" id="GJM94570.1"/>
    </source>
</evidence>
<dbReference type="PANTHER" id="PTHR31676">
    <property type="entry name" value="T31J12.3 PROTEIN-RELATED"/>
    <property type="match status" value="1"/>
</dbReference>
<dbReference type="SUPFAM" id="SSF141562">
    <property type="entry name" value="At5g01610-like"/>
    <property type="match status" value="1"/>
</dbReference>
<proteinExistence type="predicted"/>
<protein>
    <submittedName>
        <fullName evidence="3">Uncharacterized protein</fullName>
    </submittedName>
</protein>
<reference evidence="3" key="1">
    <citation type="journal article" date="2018" name="DNA Res.">
        <title>Multiple hybrid de novo genome assembly of finger millet, an orphan allotetraploid crop.</title>
        <authorList>
            <person name="Hatakeyama M."/>
            <person name="Aluri S."/>
            <person name="Balachadran M.T."/>
            <person name="Sivarajan S.R."/>
            <person name="Patrignani A."/>
            <person name="Gruter S."/>
            <person name="Poveda L."/>
            <person name="Shimizu-Inatsugi R."/>
            <person name="Baeten J."/>
            <person name="Francoijs K.J."/>
            <person name="Nataraja K.N."/>
            <person name="Reddy Y.A.N."/>
            <person name="Phadnis S."/>
            <person name="Ravikumar R.L."/>
            <person name="Schlapbach R."/>
            <person name="Sreeman S.M."/>
            <person name="Shimizu K.K."/>
        </authorList>
    </citation>
    <scope>NUCLEOTIDE SEQUENCE</scope>
</reference>
<organism evidence="3 4">
    <name type="scientific">Eleusine coracana subsp. coracana</name>
    <dbReference type="NCBI Taxonomy" id="191504"/>
    <lineage>
        <taxon>Eukaryota</taxon>
        <taxon>Viridiplantae</taxon>
        <taxon>Streptophyta</taxon>
        <taxon>Embryophyta</taxon>
        <taxon>Tracheophyta</taxon>
        <taxon>Spermatophyta</taxon>
        <taxon>Magnoliopsida</taxon>
        <taxon>Liliopsida</taxon>
        <taxon>Poales</taxon>
        <taxon>Poaceae</taxon>
        <taxon>PACMAD clade</taxon>
        <taxon>Chloridoideae</taxon>
        <taxon>Cynodonteae</taxon>
        <taxon>Eleusininae</taxon>
        <taxon>Eleusine</taxon>
    </lineage>
</organism>
<dbReference type="AlphaFoldDB" id="A0AAV5C8U5"/>
<keyword evidence="4" id="KW-1185">Reference proteome</keyword>
<dbReference type="Pfam" id="PF04398">
    <property type="entry name" value="DUF538"/>
    <property type="match status" value="1"/>
</dbReference>
<evidence type="ECO:0000313" key="3">
    <source>
        <dbReference type="EMBL" id="GJM94575.1"/>
    </source>
</evidence>
<gene>
    <name evidence="3" type="primary">ga11232</name>
    <name evidence="2" type="synonym">ga11227</name>
    <name evidence="2" type="ORF">PR202_ga11227</name>
    <name evidence="3" type="ORF">PR202_ga11232</name>
</gene>
<reference evidence="3" key="2">
    <citation type="submission" date="2021-12" db="EMBL/GenBank/DDBJ databases">
        <title>Resequencing data analysis of finger millet.</title>
        <authorList>
            <person name="Hatakeyama M."/>
            <person name="Aluri S."/>
            <person name="Balachadran M.T."/>
            <person name="Sivarajan S.R."/>
            <person name="Poveda L."/>
            <person name="Shimizu-Inatsugi R."/>
            <person name="Schlapbach R."/>
            <person name="Sreeman S.M."/>
            <person name="Shimizu K.K."/>
        </authorList>
    </citation>
    <scope>NUCLEOTIDE SEQUENCE</scope>
</reference>
<dbReference type="EMBL" id="BQKI01000005">
    <property type="protein sequence ID" value="GJM94575.1"/>
    <property type="molecule type" value="Genomic_DNA"/>
</dbReference>
<feature type="chain" id="PRO_5044714569" evidence="1">
    <location>
        <begin position="19"/>
        <end position="150"/>
    </location>
</feature>
<keyword evidence="1" id="KW-0732">Signal</keyword>
<name>A0AAV5C8U5_ELECO</name>
<dbReference type="InterPro" id="IPR036758">
    <property type="entry name" value="At5g01610-like"/>
</dbReference>
<comment type="caution">
    <text evidence="3">The sequence shown here is derived from an EMBL/GenBank/DDBJ whole genome shotgun (WGS) entry which is preliminary data.</text>
</comment>
<sequence>MVVTLLTTVLSSPATTSANSTTPIAHEMLEKYDFPRAILPKGVKGYTLGPNGSFVVYLSGDCSIHVNNVQIIYNSSISGKIQNRRIHDLKGVGVNLFFLWIFVDQVDRIDNQIQFHSNWHSKSVSKSFLVSQFTNSPVCERAFTMSMQYV</sequence>
<evidence type="ECO:0000256" key="1">
    <source>
        <dbReference type="SAM" id="SignalP"/>
    </source>
</evidence>
<dbReference type="Proteomes" id="UP001054889">
    <property type="component" value="Unassembled WGS sequence"/>
</dbReference>
<evidence type="ECO:0000313" key="4">
    <source>
        <dbReference type="Proteomes" id="UP001054889"/>
    </source>
</evidence>